<dbReference type="InterPro" id="IPR000719">
    <property type="entry name" value="Prot_kinase_dom"/>
</dbReference>
<dbReference type="PROSITE" id="PS50011">
    <property type="entry name" value="PROTEIN_KINASE_DOM"/>
    <property type="match status" value="1"/>
</dbReference>
<evidence type="ECO:0000256" key="3">
    <source>
        <dbReference type="ARBA" id="ARBA00022679"/>
    </source>
</evidence>
<feature type="binding site" evidence="9">
    <location>
        <position position="262"/>
    </location>
    <ligand>
        <name>ATP</name>
        <dbReference type="ChEBI" id="CHEBI:30616"/>
    </ligand>
</feature>
<dbReference type="InterPro" id="IPR017441">
    <property type="entry name" value="Protein_kinase_ATP_BS"/>
</dbReference>
<keyword evidence="2" id="KW-0723">Serine/threonine-protein kinase</keyword>
<dbReference type="PANTHER" id="PTHR24356:SF1">
    <property type="entry name" value="SERINE_THREONINE-PROTEIN KINASE GREATWALL"/>
    <property type="match status" value="1"/>
</dbReference>
<evidence type="ECO:0000256" key="9">
    <source>
        <dbReference type="PROSITE-ProRule" id="PRU10141"/>
    </source>
</evidence>
<comment type="caution">
    <text evidence="11">The sequence shown here is derived from an EMBL/GenBank/DDBJ whole genome shotgun (WGS) entry which is preliminary data.</text>
</comment>
<dbReference type="GO" id="GO:0004674">
    <property type="term" value="F:protein serine/threonine kinase activity"/>
    <property type="evidence" value="ECO:0007669"/>
    <property type="project" value="UniProtKB-KW"/>
</dbReference>
<keyword evidence="4 9" id="KW-0547">Nucleotide-binding</keyword>
<dbReference type="AlphaFoldDB" id="A0A8H7NYF2"/>
<evidence type="ECO:0000256" key="6">
    <source>
        <dbReference type="ARBA" id="ARBA00022840"/>
    </source>
</evidence>
<dbReference type="Gene3D" id="3.30.200.20">
    <property type="entry name" value="Phosphorylase Kinase, domain 1"/>
    <property type="match status" value="1"/>
</dbReference>
<dbReference type="EC" id="2.7.11.1" evidence="1"/>
<evidence type="ECO:0000256" key="8">
    <source>
        <dbReference type="ARBA" id="ARBA00048679"/>
    </source>
</evidence>
<dbReference type="PROSITE" id="PS00107">
    <property type="entry name" value="PROTEIN_KINASE_ATP"/>
    <property type="match status" value="1"/>
</dbReference>
<feature type="domain" description="Protein kinase" evidence="10">
    <location>
        <begin position="225"/>
        <end position="552"/>
    </location>
</feature>
<evidence type="ECO:0000256" key="7">
    <source>
        <dbReference type="ARBA" id="ARBA00047899"/>
    </source>
</evidence>
<dbReference type="Proteomes" id="UP000639403">
    <property type="component" value="Unassembled WGS sequence"/>
</dbReference>
<evidence type="ECO:0000313" key="11">
    <source>
        <dbReference type="EMBL" id="KAF9809203.1"/>
    </source>
</evidence>
<evidence type="ECO:0000256" key="1">
    <source>
        <dbReference type="ARBA" id="ARBA00012513"/>
    </source>
</evidence>
<sequence length="623" mass="68880">MVVSAVLRSAFNCILSSLRDVVCDTTAAFELGHRRDHNSLSSHCTLFSSQQVHNATRRSCEGFENARSIPVDQSIDDDEVAWHQSALRIAVNLGLSSNNLTVSPLRSICTPQAENPLHTLQELETDLRNSASAEKPCTTRTPRPSAHIPLNQMLQPTEAPVYASPSDTEYGSESDCKHGRNGANVDVHIFDKYEIDDDVDIYIHMAPLPPDADPVGILHSGRTRYRLYGLLGDGSFGRVFLAEAENDTTGGGDEGSVFVAVKIIEKISLGDVEHTAGLVENEVRLMGMAVGGLQRDGEAEKGWERGAAEDPNGKIGGVQSPFLAHLLECWEDSDNVYLVMRFYPRSLHSLLNEVELEPYQTKLYCAQLALALHDMHTRLHAFHRDIKSGNVLIDFRGNLVLCDFGGAHFPLFPPAVMPPNPVSSSLPSPPSSPPPANIETNLDAAFSAAVAYDRHGTTGYFAPELIARDLASRGYTAKADVYSLGMTFWEMMTGGLTPDYDSLPTYLKARTLLEDNIEWMQDAEAMDLITKMLDEDPKTRLSIQDILAHPYFSDIDLEALRDGSYDMPYKPDPIPRCYVGNNLAFFDYEPSYRGQYFTSSWRCAPERVRDARHGEAHRTSPAA</sequence>
<reference evidence="11" key="2">
    <citation type="journal article" name="Front. Microbiol.">
        <title>Degradative Capacity of Two Strains of Rhodonia placenta: From Phenotype to Genotype.</title>
        <authorList>
            <person name="Kolle M."/>
            <person name="Horta M.A.C."/>
            <person name="Nowrousian M."/>
            <person name="Ohm R.A."/>
            <person name="Benz J.P."/>
            <person name="Pilgard A."/>
        </authorList>
    </citation>
    <scope>NUCLEOTIDE SEQUENCE</scope>
    <source>
        <strain evidence="11">FPRL280</strain>
    </source>
</reference>
<dbReference type="GO" id="GO:0005524">
    <property type="term" value="F:ATP binding"/>
    <property type="evidence" value="ECO:0007669"/>
    <property type="project" value="UniProtKB-UniRule"/>
</dbReference>
<protein>
    <recommendedName>
        <fullName evidence="1">non-specific serine/threonine protein kinase</fullName>
        <ecNumber evidence="1">2.7.11.1</ecNumber>
    </recommendedName>
</protein>
<evidence type="ECO:0000256" key="4">
    <source>
        <dbReference type="ARBA" id="ARBA00022741"/>
    </source>
</evidence>
<comment type="catalytic activity">
    <reaction evidence="8">
        <text>L-seryl-[protein] + ATP = O-phospho-L-seryl-[protein] + ADP + H(+)</text>
        <dbReference type="Rhea" id="RHEA:17989"/>
        <dbReference type="Rhea" id="RHEA-COMP:9863"/>
        <dbReference type="Rhea" id="RHEA-COMP:11604"/>
        <dbReference type="ChEBI" id="CHEBI:15378"/>
        <dbReference type="ChEBI" id="CHEBI:29999"/>
        <dbReference type="ChEBI" id="CHEBI:30616"/>
        <dbReference type="ChEBI" id="CHEBI:83421"/>
        <dbReference type="ChEBI" id="CHEBI:456216"/>
        <dbReference type="EC" id="2.7.11.1"/>
    </reaction>
</comment>
<keyword evidence="5" id="KW-0418">Kinase</keyword>
<dbReference type="SMART" id="SM00220">
    <property type="entry name" value="S_TKc"/>
    <property type="match status" value="1"/>
</dbReference>
<evidence type="ECO:0000313" key="12">
    <source>
        <dbReference type="Proteomes" id="UP000639403"/>
    </source>
</evidence>
<reference evidence="11" key="1">
    <citation type="submission" date="2020-11" db="EMBL/GenBank/DDBJ databases">
        <authorList>
            <person name="Koelle M."/>
            <person name="Horta M.A.C."/>
            <person name="Nowrousian M."/>
            <person name="Ohm R.A."/>
            <person name="Benz P."/>
            <person name="Pilgard A."/>
        </authorList>
    </citation>
    <scope>NUCLEOTIDE SEQUENCE</scope>
    <source>
        <strain evidence="11">FPRL280</strain>
    </source>
</reference>
<dbReference type="Gene3D" id="1.10.510.10">
    <property type="entry name" value="Transferase(Phosphotransferase) domain 1"/>
    <property type="match status" value="1"/>
</dbReference>
<comment type="catalytic activity">
    <reaction evidence="7">
        <text>L-threonyl-[protein] + ATP = O-phospho-L-threonyl-[protein] + ADP + H(+)</text>
        <dbReference type="Rhea" id="RHEA:46608"/>
        <dbReference type="Rhea" id="RHEA-COMP:11060"/>
        <dbReference type="Rhea" id="RHEA-COMP:11605"/>
        <dbReference type="ChEBI" id="CHEBI:15378"/>
        <dbReference type="ChEBI" id="CHEBI:30013"/>
        <dbReference type="ChEBI" id="CHEBI:30616"/>
        <dbReference type="ChEBI" id="CHEBI:61977"/>
        <dbReference type="ChEBI" id="CHEBI:456216"/>
        <dbReference type="EC" id="2.7.11.1"/>
    </reaction>
</comment>
<proteinExistence type="predicted"/>
<keyword evidence="3" id="KW-0808">Transferase</keyword>
<dbReference type="InterPro" id="IPR011009">
    <property type="entry name" value="Kinase-like_dom_sf"/>
</dbReference>
<gene>
    <name evidence="11" type="ORF">IEO21_07503</name>
</gene>
<evidence type="ECO:0000256" key="2">
    <source>
        <dbReference type="ARBA" id="ARBA00022527"/>
    </source>
</evidence>
<evidence type="ECO:0000256" key="5">
    <source>
        <dbReference type="ARBA" id="ARBA00022777"/>
    </source>
</evidence>
<dbReference type="SUPFAM" id="SSF56112">
    <property type="entry name" value="Protein kinase-like (PK-like)"/>
    <property type="match status" value="1"/>
</dbReference>
<organism evidence="11 12">
    <name type="scientific">Rhodonia placenta</name>
    <dbReference type="NCBI Taxonomy" id="104341"/>
    <lineage>
        <taxon>Eukaryota</taxon>
        <taxon>Fungi</taxon>
        <taxon>Dikarya</taxon>
        <taxon>Basidiomycota</taxon>
        <taxon>Agaricomycotina</taxon>
        <taxon>Agaricomycetes</taxon>
        <taxon>Polyporales</taxon>
        <taxon>Adustoporiaceae</taxon>
        <taxon>Rhodonia</taxon>
    </lineage>
</organism>
<dbReference type="InterPro" id="IPR050236">
    <property type="entry name" value="Ser_Thr_kinase_AGC"/>
</dbReference>
<dbReference type="CDD" id="cd00180">
    <property type="entry name" value="PKc"/>
    <property type="match status" value="1"/>
</dbReference>
<dbReference type="Pfam" id="PF00069">
    <property type="entry name" value="Pkinase"/>
    <property type="match status" value="2"/>
</dbReference>
<dbReference type="PANTHER" id="PTHR24356">
    <property type="entry name" value="SERINE/THREONINE-PROTEIN KINASE"/>
    <property type="match status" value="1"/>
</dbReference>
<keyword evidence="6 9" id="KW-0067">ATP-binding</keyword>
<name>A0A8H7NYF2_9APHY</name>
<accession>A0A8H7NYF2</accession>
<dbReference type="EMBL" id="JADOXO010000214">
    <property type="protein sequence ID" value="KAF9809203.1"/>
    <property type="molecule type" value="Genomic_DNA"/>
</dbReference>
<evidence type="ECO:0000259" key="10">
    <source>
        <dbReference type="PROSITE" id="PS50011"/>
    </source>
</evidence>